<name>A0A4R6WSN0_9PROT</name>
<proteinExistence type="predicted"/>
<feature type="signal peptide" evidence="2">
    <location>
        <begin position="1"/>
        <end position="18"/>
    </location>
</feature>
<evidence type="ECO:0000256" key="2">
    <source>
        <dbReference type="SAM" id="SignalP"/>
    </source>
</evidence>
<keyword evidence="2" id="KW-0732">Signal</keyword>
<sequence>LTANVVLMPAASAPSATAAPAPTAAPQPAQQPAQQPVEPLQVAAVPDPAEQAAAVVQPVPAAAVTTPSPPAQPEIYAARKNANIRAEPNTGARVLGRLKRDEEIAVTGASADGAWLRVTGSFGTGFVSASLLQRQETQPVVMAPAPAPAPELVLPPANALQLDAALRTDVDRFVANSEKIKTHFRFLAVNGKGDRIGTSTSCKIKKSGWGGFSAEGSCDEGTAREEALRACGSDCRIIYNGANKVGDFEIVWSDVGAATATPTVAATTAEPVAEAPTAETPVADSPAVAASSAALAPSPATPTATAPAASAQGGGSVLVLSESLRRDVERFIENSKEIKTHFRFLAVNGKGDRIGTSTSCKIKKSGWGGFSAEGNCDEGTAREEALRACGSDCRIIYNGANKVGDFELAWQ</sequence>
<dbReference type="Pfam" id="PF08239">
    <property type="entry name" value="SH3_3"/>
    <property type="match status" value="1"/>
</dbReference>
<dbReference type="AlphaFoldDB" id="A0A4R6WSN0"/>
<dbReference type="Gene3D" id="2.30.30.40">
    <property type="entry name" value="SH3 Domains"/>
    <property type="match status" value="1"/>
</dbReference>
<accession>A0A4R6WSN0</accession>
<protein>
    <submittedName>
        <fullName evidence="4">SH3 domain-containing protein</fullName>
    </submittedName>
</protein>
<feature type="chain" id="PRO_5020480713" evidence="2">
    <location>
        <begin position="19"/>
        <end position="411"/>
    </location>
</feature>
<feature type="domain" description="SH3b" evidence="3">
    <location>
        <begin position="81"/>
        <end position="133"/>
    </location>
</feature>
<feature type="region of interest" description="Disordered" evidence="1">
    <location>
        <begin position="11"/>
        <end position="38"/>
    </location>
</feature>
<keyword evidence="5" id="KW-1185">Reference proteome</keyword>
<evidence type="ECO:0000313" key="5">
    <source>
        <dbReference type="Proteomes" id="UP000295783"/>
    </source>
</evidence>
<reference evidence="4 5" key="1">
    <citation type="submission" date="2019-03" db="EMBL/GenBank/DDBJ databases">
        <title>Genomic Encyclopedia of Type Strains, Phase III (KMG-III): the genomes of soil and plant-associated and newly described type strains.</title>
        <authorList>
            <person name="Whitman W."/>
        </authorList>
    </citation>
    <scope>NUCLEOTIDE SEQUENCE [LARGE SCALE GENOMIC DNA]</scope>
    <source>
        <strain evidence="4 5">CGMCC 1.7660</strain>
    </source>
</reference>
<evidence type="ECO:0000259" key="3">
    <source>
        <dbReference type="Pfam" id="PF08239"/>
    </source>
</evidence>
<organism evidence="4 5">
    <name type="scientific">Dongia mobilis</name>
    <dbReference type="NCBI Taxonomy" id="578943"/>
    <lineage>
        <taxon>Bacteria</taxon>
        <taxon>Pseudomonadati</taxon>
        <taxon>Pseudomonadota</taxon>
        <taxon>Alphaproteobacteria</taxon>
        <taxon>Rhodospirillales</taxon>
        <taxon>Dongiaceae</taxon>
        <taxon>Dongia</taxon>
    </lineage>
</organism>
<gene>
    <name evidence="4" type="ORF">A8950_0316</name>
</gene>
<comment type="caution">
    <text evidence="4">The sequence shown here is derived from an EMBL/GenBank/DDBJ whole genome shotgun (WGS) entry which is preliminary data.</text>
</comment>
<feature type="non-terminal residue" evidence="4">
    <location>
        <position position="1"/>
    </location>
</feature>
<dbReference type="EMBL" id="SNYW01000005">
    <property type="protein sequence ID" value="TDQ85259.1"/>
    <property type="molecule type" value="Genomic_DNA"/>
</dbReference>
<evidence type="ECO:0000256" key="1">
    <source>
        <dbReference type="SAM" id="MobiDB-lite"/>
    </source>
</evidence>
<evidence type="ECO:0000313" key="4">
    <source>
        <dbReference type="EMBL" id="TDQ85259.1"/>
    </source>
</evidence>
<dbReference type="InterPro" id="IPR003646">
    <property type="entry name" value="SH3-like_bac-type"/>
</dbReference>
<dbReference type="Proteomes" id="UP000295783">
    <property type="component" value="Unassembled WGS sequence"/>
</dbReference>
<dbReference type="RefSeq" id="WP_133611770.1">
    <property type="nucleotide sequence ID" value="NZ_SNYW01000005.1"/>
</dbReference>